<dbReference type="Pfam" id="PF01472">
    <property type="entry name" value="PUA"/>
    <property type="match status" value="1"/>
</dbReference>
<reference evidence="2 3" key="1">
    <citation type="submission" date="2023-03" db="EMBL/GenBank/DDBJ databases">
        <title>Whole genome sequencing of Methanotrichaceae archaeon M04Ac.</title>
        <authorList>
            <person name="Khomyakova M.A."/>
            <person name="Merkel A.Y."/>
            <person name="Slobodkin A.I."/>
        </authorList>
    </citation>
    <scope>NUCLEOTIDE SEQUENCE [LARGE SCALE GENOMIC DNA]</scope>
    <source>
        <strain evidence="2 3">M04Ac</strain>
    </source>
</reference>
<keyword evidence="3" id="KW-1185">Reference proteome</keyword>
<dbReference type="InterPro" id="IPR002478">
    <property type="entry name" value="PUA"/>
</dbReference>
<proteinExistence type="predicted"/>
<dbReference type="RefSeq" id="WP_316969548.1">
    <property type="nucleotide sequence ID" value="NZ_JARFPL010000033.1"/>
</dbReference>
<dbReference type="InterPro" id="IPR015947">
    <property type="entry name" value="PUA-like_sf"/>
</dbReference>
<dbReference type="InterPro" id="IPR004521">
    <property type="entry name" value="Uncharacterised_CHP00451"/>
</dbReference>
<protein>
    <submittedName>
        <fullName evidence="2">Pseudouridine synthase</fullName>
    </submittedName>
</protein>
<organism evidence="2 3">
    <name type="scientific">Candidatus Methanocrinis alkalitolerans</name>
    <dbReference type="NCBI Taxonomy" id="3033395"/>
    <lineage>
        <taxon>Archaea</taxon>
        <taxon>Methanobacteriati</taxon>
        <taxon>Methanobacteriota</taxon>
        <taxon>Stenosarchaea group</taxon>
        <taxon>Methanomicrobia</taxon>
        <taxon>Methanotrichales</taxon>
        <taxon>Methanotrichaceae</taxon>
        <taxon>Methanocrinis</taxon>
    </lineage>
</organism>
<name>A0ABT5XGM7_9EURY</name>
<dbReference type="InterPro" id="IPR036974">
    <property type="entry name" value="PUA_sf"/>
</dbReference>
<dbReference type="Proteomes" id="UP001215956">
    <property type="component" value="Unassembled WGS sequence"/>
</dbReference>
<dbReference type="Gene3D" id="2.30.130.10">
    <property type="entry name" value="PUA domain"/>
    <property type="match status" value="1"/>
</dbReference>
<evidence type="ECO:0000313" key="3">
    <source>
        <dbReference type="Proteomes" id="UP001215956"/>
    </source>
</evidence>
<evidence type="ECO:0000259" key="1">
    <source>
        <dbReference type="Pfam" id="PF01472"/>
    </source>
</evidence>
<accession>A0ABT5XGM7</accession>
<gene>
    <name evidence="2" type="ORF">P0O24_09670</name>
</gene>
<dbReference type="SUPFAM" id="SSF88697">
    <property type="entry name" value="PUA domain-like"/>
    <property type="match status" value="1"/>
</dbReference>
<comment type="caution">
    <text evidence="2">The sequence shown here is derived from an EMBL/GenBank/DDBJ whole genome shotgun (WGS) entry which is preliminary data.</text>
</comment>
<sequence length="63" mass="6929">MQENATTRRKKMVISDAAVPFVARGGRVFGRQIVSADLDISDGEEILVVDRNDRVITTARAVL</sequence>
<dbReference type="NCBIfam" id="TIGR00451">
    <property type="entry name" value="unchar_dom_2"/>
    <property type="match status" value="1"/>
</dbReference>
<dbReference type="EMBL" id="JARFPL010000033">
    <property type="protein sequence ID" value="MDF0593846.1"/>
    <property type="molecule type" value="Genomic_DNA"/>
</dbReference>
<dbReference type="PROSITE" id="PS50890">
    <property type="entry name" value="PUA"/>
    <property type="match status" value="1"/>
</dbReference>
<feature type="domain" description="PUA" evidence="1">
    <location>
        <begin position="10"/>
        <end position="62"/>
    </location>
</feature>
<evidence type="ECO:0000313" key="2">
    <source>
        <dbReference type="EMBL" id="MDF0593846.1"/>
    </source>
</evidence>